<accession>A0A7C4JJN6</accession>
<evidence type="ECO:0000313" key="1">
    <source>
        <dbReference type="EMBL" id="HGQ35999.1"/>
    </source>
</evidence>
<protein>
    <submittedName>
        <fullName evidence="2">Uncharacterized protein</fullName>
    </submittedName>
</protein>
<proteinExistence type="predicted"/>
<reference evidence="2" key="1">
    <citation type="journal article" date="2020" name="mSystems">
        <title>Genome- and Community-Level Interaction Insights into Carbon Utilization and Element Cycling Functions of Hydrothermarchaeota in Hydrothermal Sediment.</title>
        <authorList>
            <person name="Zhou Z."/>
            <person name="Liu Y."/>
            <person name="Xu W."/>
            <person name="Pan J."/>
            <person name="Luo Z.H."/>
            <person name="Li M."/>
        </authorList>
    </citation>
    <scope>NUCLEOTIDE SEQUENCE [LARGE SCALE GENOMIC DNA]</scope>
    <source>
        <strain evidence="2">SpSt-637</strain>
        <strain evidence="1">SpSt-667</strain>
    </source>
</reference>
<evidence type="ECO:0000313" key="2">
    <source>
        <dbReference type="EMBL" id="HGQ64300.1"/>
    </source>
</evidence>
<comment type="caution">
    <text evidence="2">The sequence shown here is derived from an EMBL/GenBank/DDBJ whole genome shotgun (WGS) entry which is preliminary data.</text>
</comment>
<organism evidence="2">
    <name type="scientific">Ignisphaera aggregans</name>
    <dbReference type="NCBI Taxonomy" id="334771"/>
    <lineage>
        <taxon>Archaea</taxon>
        <taxon>Thermoproteota</taxon>
        <taxon>Thermoprotei</taxon>
        <taxon>Desulfurococcales</taxon>
        <taxon>Desulfurococcaceae</taxon>
        <taxon>Ignisphaera</taxon>
    </lineage>
</organism>
<dbReference type="EMBL" id="DTBD01000025">
    <property type="protein sequence ID" value="HGQ64300.1"/>
    <property type="molecule type" value="Genomic_DNA"/>
</dbReference>
<name>A0A7C4JJN6_9CREN</name>
<dbReference type="AlphaFoldDB" id="A0A7C4JJN6"/>
<sequence length="174" mass="20006">MKFTLMCQPLIERIEKSLTRLLDEAVASEKSKIYINVVSEVKAFVKSFKVFLGTLRTLEELYPDLKSGRMCFKWIYAENDNAVSLVRLESGLSMIYTGEYIKITYNDKVLTLYEIPRLSVVINQYSDTINLDNEDEVVAKRSSLLDVLNSIKTQVEKATENLSICIKYVKLRIS</sequence>
<gene>
    <name evidence="2" type="ORF">ENU08_03555</name>
    <name evidence="1" type="ORF">ENU41_04905</name>
</gene>
<dbReference type="EMBL" id="DTCK01000034">
    <property type="protein sequence ID" value="HGQ35999.1"/>
    <property type="molecule type" value="Genomic_DNA"/>
</dbReference>